<reference evidence="1" key="1">
    <citation type="journal article" date="2015" name="Nature">
        <title>Complex archaea that bridge the gap between prokaryotes and eukaryotes.</title>
        <authorList>
            <person name="Spang A."/>
            <person name="Saw J.H."/>
            <person name="Jorgensen S.L."/>
            <person name="Zaremba-Niedzwiedzka K."/>
            <person name="Martijn J."/>
            <person name="Lind A.E."/>
            <person name="van Eijk R."/>
            <person name="Schleper C."/>
            <person name="Guy L."/>
            <person name="Ettema T.J."/>
        </authorList>
    </citation>
    <scope>NUCLEOTIDE SEQUENCE</scope>
</reference>
<organism evidence="1">
    <name type="scientific">marine sediment metagenome</name>
    <dbReference type="NCBI Taxonomy" id="412755"/>
    <lineage>
        <taxon>unclassified sequences</taxon>
        <taxon>metagenomes</taxon>
        <taxon>ecological metagenomes</taxon>
    </lineage>
</organism>
<proteinExistence type="predicted"/>
<sequence>MSNKEAIELQKEVVKFLNTISELMLSNDMAVVGDLKVARARAKTVLTELEKQPEPGDDGTWVKGELEDINNAEKQARKTKLMVEKQPEPTFNYSHQDEVRKIIKSVLQRALLPERGYSPAGD</sequence>
<comment type="caution">
    <text evidence="1">The sequence shown here is derived from an EMBL/GenBank/DDBJ whole genome shotgun (WGS) entry which is preliminary data.</text>
</comment>
<protein>
    <submittedName>
        <fullName evidence="1">Uncharacterized protein</fullName>
    </submittedName>
</protein>
<name>A0A0F9CJ12_9ZZZZ</name>
<dbReference type="AlphaFoldDB" id="A0A0F9CJ12"/>
<accession>A0A0F9CJ12</accession>
<feature type="non-terminal residue" evidence="1">
    <location>
        <position position="122"/>
    </location>
</feature>
<dbReference type="EMBL" id="LAZR01033026">
    <property type="protein sequence ID" value="KKL49243.1"/>
    <property type="molecule type" value="Genomic_DNA"/>
</dbReference>
<gene>
    <name evidence="1" type="ORF">LCGC14_2317420</name>
</gene>
<evidence type="ECO:0000313" key="1">
    <source>
        <dbReference type="EMBL" id="KKL49243.1"/>
    </source>
</evidence>